<evidence type="ECO:0000256" key="2">
    <source>
        <dbReference type="ARBA" id="ARBA00010157"/>
    </source>
</evidence>
<dbReference type="PANTHER" id="PTHR33406:SF6">
    <property type="entry name" value="MEMBRANE PROTEIN YDGH-RELATED"/>
    <property type="match status" value="1"/>
</dbReference>
<name>H6N215_GORPV</name>
<evidence type="ECO:0000256" key="5">
    <source>
        <dbReference type="ARBA" id="ARBA00022989"/>
    </source>
</evidence>
<feature type="transmembrane region" description="Helical" evidence="7">
    <location>
        <begin position="246"/>
        <end position="268"/>
    </location>
</feature>
<dbReference type="SUPFAM" id="SSF82866">
    <property type="entry name" value="Multidrug efflux transporter AcrB transmembrane domain"/>
    <property type="match status" value="2"/>
</dbReference>
<evidence type="ECO:0000256" key="7">
    <source>
        <dbReference type="SAM" id="Phobius"/>
    </source>
</evidence>
<feature type="transmembrane region" description="Helical" evidence="7">
    <location>
        <begin position="904"/>
        <end position="922"/>
    </location>
</feature>
<keyword evidence="3" id="KW-1003">Cell membrane</keyword>
<feature type="transmembrane region" description="Helical" evidence="7">
    <location>
        <begin position="871"/>
        <end position="892"/>
    </location>
</feature>
<dbReference type="InterPro" id="IPR050545">
    <property type="entry name" value="Mycobact_MmpL"/>
</dbReference>
<dbReference type="InterPro" id="IPR004869">
    <property type="entry name" value="MMPL_dom"/>
</dbReference>
<feature type="transmembrane region" description="Helical" evidence="7">
    <location>
        <begin position="943"/>
        <end position="965"/>
    </location>
</feature>
<dbReference type="eggNOG" id="COG2409">
    <property type="taxonomic scope" value="Bacteria"/>
</dbReference>
<dbReference type="EMBL" id="CP003119">
    <property type="protein sequence ID" value="AFA75887.1"/>
    <property type="molecule type" value="Genomic_DNA"/>
</dbReference>
<dbReference type="Gene3D" id="1.20.1640.10">
    <property type="entry name" value="Multidrug efflux transporter AcrB transmembrane domain"/>
    <property type="match status" value="2"/>
</dbReference>
<evidence type="ECO:0000256" key="4">
    <source>
        <dbReference type="ARBA" id="ARBA00022692"/>
    </source>
</evidence>
<dbReference type="NCBIfam" id="TIGR03057">
    <property type="entry name" value="xxxLxxG_by_4"/>
    <property type="match status" value="1"/>
</dbReference>
<feature type="transmembrane region" description="Helical" evidence="7">
    <location>
        <begin position="190"/>
        <end position="211"/>
    </location>
</feature>
<feature type="transmembrane region" description="Helical" evidence="7">
    <location>
        <begin position="327"/>
        <end position="351"/>
    </location>
</feature>
<evidence type="ECO:0000256" key="6">
    <source>
        <dbReference type="ARBA" id="ARBA00023136"/>
    </source>
</evidence>
<comment type="similarity">
    <text evidence="2">Belongs to the resistance-nodulation-cell division (RND) (TC 2.A.6) family. MmpL subfamily.</text>
</comment>
<feature type="domain" description="Membrane transport protein MMPL" evidence="8">
    <location>
        <begin position="52"/>
        <end position="374"/>
    </location>
</feature>
<gene>
    <name evidence="9" type="ordered locus">GPOL_c48930</name>
</gene>
<dbReference type="GO" id="GO:0005886">
    <property type="term" value="C:plasma membrane"/>
    <property type="evidence" value="ECO:0007669"/>
    <property type="project" value="UniProtKB-SubCell"/>
</dbReference>
<accession>H6N215</accession>
<feature type="transmembrane region" description="Helical" evidence="7">
    <location>
        <begin position="19"/>
        <end position="38"/>
    </location>
</feature>
<dbReference type="Pfam" id="PF03176">
    <property type="entry name" value="MMPL"/>
    <property type="match status" value="2"/>
</dbReference>
<organism evidence="9 10">
    <name type="scientific">Gordonia polyisoprenivorans (strain DSM 44266 / VH2)</name>
    <dbReference type="NCBI Taxonomy" id="1112204"/>
    <lineage>
        <taxon>Bacteria</taxon>
        <taxon>Bacillati</taxon>
        <taxon>Actinomycetota</taxon>
        <taxon>Actinomycetes</taxon>
        <taxon>Mycobacteriales</taxon>
        <taxon>Gordoniaceae</taxon>
        <taxon>Gordonia</taxon>
    </lineage>
</organism>
<feature type="transmembrane region" description="Helical" evidence="7">
    <location>
        <begin position="977"/>
        <end position="1002"/>
    </location>
</feature>
<feature type="transmembrane region" description="Helical" evidence="7">
    <location>
        <begin position="297"/>
        <end position="321"/>
    </location>
</feature>
<feature type="transmembrane region" description="Helical" evidence="7">
    <location>
        <begin position="218"/>
        <end position="240"/>
    </location>
</feature>
<keyword evidence="5 7" id="KW-1133">Transmembrane helix</keyword>
<dbReference type="Proteomes" id="UP000009154">
    <property type="component" value="Chromosome"/>
</dbReference>
<keyword evidence="6 7" id="KW-0472">Membrane</keyword>
<keyword evidence="4 7" id="KW-0812">Transmembrane</keyword>
<sequence length="1020" mass="106405">MADRGDAVLGRIGRLTHRFAAWIVLFWVVLAAALTVTVPQLEHTVSTRSADFVPADLPANKSLEQMAKDFGVPASNAVGSVVLVSRDGFGAPEQRYYGALLRALVADKSNVAYVLDTYGNPVTRDIALSPDGNAVTVLVASAGSAGSTRAHHATIAIRDHIAALPRPDGLTVHFSGPTPTLSDLFSGIDVSLLIITGVSVLLITVMLALAYRRFTTALIPLLTVGLVLAIVRPVISLLGAHGVLPVSNFTIAIMTALVLGAGTDYAIFGIANYHRARRAGAEVVDAVTAVSVRTAPILIASALTIAAACASMVFTKIGMFATAGPPTAIAVLITLAIALTLPNALLSLAGRRGLVEPRPSTERRWQHRGARVIRHAGVYTTVALIFLIGTAAATTTLRLNWDESAMPVHATDSTRGYDAVRQHYPTAEISPEYVTFRADHDLRNTADLASLELAAMALSKVPEVGLVRSITRPDGKPLAEAATGYQTGIVGGQLGAAEHRMSAAEPQLRTLAEGAQQLSTGADAAAVQMPALVSGTQQVVSMADTVLDGLDQVNGITRTATGGDSLAQTLPVLRTALATAASAIAALDSPSREATEALTELDGVFRPLVGEPTPQCTSSPACASARAAFAQLDRALGGRASQALTSLHAFAGVPTETITRVAGLLPQLNSALSTVDSLLQQLAGRSTEQVRADLARLEQGVADLSSGMSQLADGLHQVRDGTAQVVALTGALTKGLHQASEYLTTMGDATSTGAGTGFYLPPDALHDKRFVAGSRLLISPNGRTARMIVTWKVNPYSQEAMAASRQLPVVAHRALTGTTLADASVSTAGLASLSADMQDQLHRDFLIFASVAAAAVLVILTVLLRSILAPILLVGTVILSFASAVGVSVLVWQHVIGIDLDWSVIPVSFMALIAVGADYSMLFADRIREESRDGMVRGIIRGFGSTGGVITTAGVVFAVTMFALMSGTVLNLVQIGFTIGVGLLLDIAIVRTVLVPAAMAVIGERIWWPSPTSSATVRRR</sequence>
<keyword evidence="10" id="KW-1185">Reference proteome</keyword>
<dbReference type="eggNOG" id="COG1511">
    <property type="taxonomic scope" value="Bacteria"/>
</dbReference>
<dbReference type="RefSeq" id="WP_014362007.1">
    <property type="nucleotide sequence ID" value="NC_016906.1"/>
</dbReference>
<evidence type="ECO:0000256" key="1">
    <source>
        <dbReference type="ARBA" id="ARBA00004651"/>
    </source>
</evidence>
<reference evidence="9 10" key="1">
    <citation type="journal article" date="2012" name="Appl. Environ. Microbiol.">
        <title>Involvement of two latex-clearing proteins during rubber degradation and insights into the subsequent degradation pathway revealed by the genome sequence of Gordonia polyisoprenivorans strain VH2.</title>
        <authorList>
            <person name="Hiessl S."/>
            <person name="Schuldes J."/>
            <person name="Thurmer A."/>
            <person name="Halbsguth T."/>
            <person name="Broker D."/>
            <person name="Angelov A."/>
            <person name="Liebl W."/>
            <person name="Daniel R."/>
            <person name="Steinbuchel A."/>
        </authorList>
    </citation>
    <scope>NUCLEOTIDE SEQUENCE [LARGE SCALE GENOMIC DNA]</scope>
    <source>
        <strain evidence="10">DSM 44266 / VH2</strain>
    </source>
</reference>
<evidence type="ECO:0000256" key="3">
    <source>
        <dbReference type="ARBA" id="ARBA00022475"/>
    </source>
</evidence>
<dbReference type="PANTHER" id="PTHR33406">
    <property type="entry name" value="MEMBRANE PROTEIN MJ1562-RELATED"/>
    <property type="match status" value="1"/>
</dbReference>
<evidence type="ECO:0000313" key="9">
    <source>
        <dbReference type="EMBL" id="AFA75887.1"/>
    </source>
</evidence>
<protein>
    <submittedName>
        <fullName evidence="9">MMPL domain-containing protein</fullName>
    </submittedName>
</protein>
<dbReference type="HOGENOM" id="CLU_005108_3_2_11"/>
<feature type="transmembrane region" description="Helical" evidence="7">
    <location>
        <begin position="372"/>
        <end position="393"/>
    </location>
</feature>
<proteinExistence type="inferred from homology"/>
<dbReference type="STRING" id="1112204.GPOL_c48930"/>
<dbReference type="AlphaFoldDB" id="H6N215"/>
<dbReference type="KEGG" id="gpo:GPOL_c48930"/>
<comment type="subcellular location">
    <subcellularLocation>
        <location evidence="1">Cell membrane</location>
        <topology evidence="1">Multi-pass membrane protein</topology>
    </subcellularLocation>
</comment>
<evidence type="ECO:0000313" key="10">
    <source>
        <dbReference type="Proteomes" id="UP000009154"/>
    </source>
</evidence>
<dbReference type="InterPro" id="IPR023908">
    <property type="entry name" value="xxxLxxG_rpt"/>
</dbReference>
<dbReference type="GeneID" id="90161876"/>
<feature type="transmembrane region" description="Helical" evidence="7">
    <location>
        <begin position="845"/>
        <end position="864"/>
    </location>
</feature>
<evidence type="ECO:0000259" key="8">
    <source>
        <dbReference type="Pfam" id="PF03176"/>
    </source>
</evidence>
<feature type="domain" description="Membrane transport protein MMPL" evidence="8">
    <location>
        <begin position="702"/>
        <end position="1014"/>
    </location>
</feature>